<dbReference type="UniPathway" id="UPA00253">
    <property type="reaction ID" value="UER00332"/>
</dbReference>
<dbReference type="PANTHER" id="PTHR39321:SF3">
    <property type="entry name" value="PHOSPHOPANTETHEINE ADENYLYLTRANSFERASE"/>
    <property type="match status" value="1"/>
</dbReference>
<dbReference type="Proteomes" id="UP000426246">
    <property type="component" value="Chromosome"/>
</dbReference>
<evidence type="ECO:0000256" key="9">
    <source>
        <dbReference type="ARBA" id="ARBA00048721"/>
    </source>
</evidence>
<dbReference type="KEGG" id="ppsc:EHS13_12675"/>
<keyword evidence="5 10" id="KW-0548">Nucleotidyltransferase</keyword>
<dbReference type="NCBIfam" id="TIGR00482">
    <property type="entry name" value="nicotinate (nicotinamide) nucleotide adenylyltransferase"/>
    <property type="match status" value="1"/>
</dbReference>
<protein>
    <recommendedName>
        <fullName evidence="10">Probable nicotinate-nucleotide adenylyltransferase</fullName>
        <ecNumber evidence="10">2.7.7.18</ecNumber>
    </recommendedName>
    <alternativeName>
        <fullName evidence="10">Deamido-NAD(+) diphosphorylase</fullName>
    </alternativeName>
    <alternativeName>
        <fullName evidence="10">Deamido-NAD(+) pyrophosphorylase</fullName>
    </alternativeName>
    <alternativeName>
        <fullName evidence="10">Nicotinate mononucleotide adenylyltransferase</fullName>
        <shortName evidence="10">NaMN adenylyltransferase</shortName>
    </alternativeName>
</protein>
<comment type="pathway">
    <text evidence="2 10">Cofactor biosynthesis; NAD(+) biosynthesis; deamido-NAD(+) from nicotinate D-ribonucleotide: step 1/1.</text>
</comment>
<keyword evidence="8 10" id="KW-0520">NAD</keyword>
<evidence type="ECO:0000256" key="5">
    <source>
        <dbReference type="ARBA" id="ARBA00022695"/>
    </source>
</evidence>
<evidence type="ECO:0000256" key="2">
    <source>
        <dbReference type="ARBA" id="ARBA00005019"/>
    </source>
</evidence>
<evidence type="ECO:0000256" key="10">
    <source>
        <dbReference type="HAMAP-Rule" id="MF_00244"/>
    </source>
</evidence>
<dbReference type="NCBIfam" id="NF000841">
    <property type="entry name" value="PRK00071.1-4"/>
    <property type="match status" value="1"/>
</dbReference>
<dbReference type="AlphaFoldDB" id="A0A6B8RIV0"/>
<evidence type="ECO:0000256" key="8">
    <source>
        <dbReference type="ARBA" id="ARBA00023027"/>
    </source>
</evidence>
<dbReference type="HAMAP" id="MF_00244">
    <property type="entry name" value="NaMN_adenylyltr"/>
    <property type="match status" value="1"/>
</dbReference>
<evidence type="ECO:0000256" key="3">
    <source>
        <dbReference type="ARBA" id="ARBA00022642"/>
    </source>
</evidence>
<evidence type="ECO:0000256" key="4">
    <source>
        <dbReference type="ARBA" id="ARBA00022679"/>
    </source>
</evidence>
<dbReference type="OrthoDB" id="5295945at2"/>
<organism evidence="12 13">
    <name type="scientific">Paenibacillus psychroresistens</name>
    <dbReference type="NCBI Taxonomy" id="1778678"/>
    <lineage>
        <taxon>Bacteria</taxon>
        <taxon>Bacillati</taxon>
        <taxon>Bacillota</taxon>
        <taxon>Bacilli</taxon>
        <taxon>Bacillales</taxon>
        <taxon>Paenibacillaceae</taxon>
        <taxon>Paenibacillus</taxon>
    </lineage>
</organism>
<evidence type="ECO:0000256" key="1">
    <source>
        <dbReference type="ARBA" id="ARBA00002324"/>
    </source>
</evidence>
<proteinExistence type="inferred from homology"/>
<dbReference type="Gene3D" id="3.40.50.620">
    <property type="entry name" value="HUPs"/>
    <property type="match status" value="1"/>
</dbReference>
<dbReference type="GO" id="GO:0005524">
    <property type="term" value="F:ATP binding"/>
    <property type="evidence" value="ECO:0007669"/>
    <property type="project" value="UniProtKB-KW"/>
</dbReference>
<keyword evidence="6 10" id="KW-0547">Nucleotide-binding</keyword>
<dbReference type="NCBIfam" id="TIGR00125">
    <property type="entry name" value="cyt_tran_rel"/>
    <property type="match status" value="1"/>
</dbReference>
<reference evidence="13" key="1">
    <citation type="submission" date="2018-11" db="EMBL/GenBank/DDBJ databases">
        <title>Complete genome sequence of Paenibacillus sp. ML311-T8.</title>
        <authorList>
            <person name="Nam Y.-D."/>
            <person name="Kang J."/>
            <person name="Chung W.-H."/>
            <person name="Park Y.S."/>
        </authorList>
    </citation>
    <scope>NUCLEOTIDE SEQUENCE [LARGE SCALE GENOMIC DNA]</scope>
    <source>
        <strain evidence="13">ML311-T8</strain>
    </source>
</reference>
<sequence length="195" mass="22274">MKIGIMGGTFDPIHLGHMIAAESAREAAGLDEVWFIPTFIPPHKQNLPQASAEQRLAMVQLAVSDHPNFRAVDYELERGGASYTVDTVKVLRQLHPELSFYYIIGADMVMYLPKWVRIEEIMESVSFIGLQRPGFEVNLTELPAKLAAKVQLVEMPLIEISSTYIREKMRLRQSVKYLVCEKLRIYMEANQLYES</sequence>
<keyword evidence="13" id="KW-1185">Reference proteome</keyword>
<comment type="catalytic activity">
    <reaction evidence="9 10">
        <text>nicotinate beta-D-ribonucleotide + ATP + H(+) = deamido-NAD(+) + diphosphate</text>
        <dbReference type="Rhea" id="RHEA:22860"/>
        <dbReference type="ChEBI" id="CHEBI:15378"/>
        <dbReference type="ChEBI" id="CHEBI:30616"/>
        <dbReference type="ChEBI" id="CHEBI:33019"/>
        <dbReference type="ChEBI" id="CHEBI:57502"/>
        <dbReference type="ChEBI" id="CHEBI:58437"/>
        <dbReference type="EC" id="2.7.7.18"/>
    </reaction>
</comment>
<dbReference type="EMBL" id="CP034235">
    <property type="protein sequence ID" value="QGQ95674.1"/>
    <property type="molecule type" value="Genomic_DNA"/>
</dbReference>
<accession>A0A6B8RIV0</accession>
<dbReference type="CDD" id="cd02165">
    <property type="entry name" value="NMNAT"/>
    <property type="match status" value="1"/>
</dbReference>
<keyword evidence="3 10" id="KW-0662">Pyridine nucleotide biosynthesis</keyword>
<comment type="similarity">
    <text evidence="10">Belongs to the NadD family.</text>
</comment>
<comment type="function">
    <text evidence="1 10">Catalyzes the reversible adenylation of nicotinate mononucleotide (NaMN) to nicotinic acid adenine dinucleotide (NaAD).</text>
</comment>
<dbReference type="Pfam" id="PF01467">
    <property type="entry name" value="CTP_transf_like"/>
    <property type="match status" value="1"/>
</dbReference>
<evidence type="ECO:0000256" key="7">
    <source>
        <dbReference type="ARBA" id="ARBA00022840"/>
    </source>
</evidence>
<evidence type="ECO:0000313" key="12">
    <source>
        <dbReference type="EMBL" id="QGQ95674.1"/>
    </source>
</evidence>
<dbReference type="InterPro" id="IPR005248">
    <property type="entry name" value="NadD/NMNAT"/>
</dbReference>
<gene>
    <name evidence="10" type="primary">nadD</name>
    <name evidence="12" type="ORF">EHS13_12675</name>
</gene>
<dbReference type="NCBIfam" id="NF000840">
    <property type="entry name" value="PRK00071.1-3"/>
    <property type="match status" value="1"/>
</dbReference>
<keyword evidence="7 10" id="KW-0067">ATP-binding</keyword>
<dbReference type="PANTHER" id="PTHR39321">
    <property type="entry name" value="NICOTINATE-NUCLEOTIDE ADENYLYLTRANSFERASE-RELATED"/>
    <property type="match status" value="1"/>
</dbReference>
<dbReference type="RefSeq" id="WP_155700710.1">
    <property type="nucleotide sequence ID" value="NZ_CP034235.1"/>
</dbReference>
<evidence type="ECO:0000256" key="6">
    <source>
        <dbReference type="ARBA" id="ARBA00022741"/>
    </source>
</evidence>
<dbReference type="SUPFAM" id="SSF52374">
    <property type="entry name" value="Nucleotidylyl transferase"/>
    <property type="match status" value="1"/>
</dbReference>
<evidence type="ECO:0000313" key="13">
    <source>
        <dbReference type="Proteomes" id="UP000426246"/>
    </source>
</evidence>
<dbReference type="EC" id="2.7.7.18" evidence="10"/>
<evidence type="ECO:0000259" key="11">
    <source>
        <dbReference type="Pfam" id="PF01467"/>
    </source>
</evidence>
<dbReference type="GO" id="GO:0004515">
    <property type="term" value="F:nicotinate-nucleotide adenylyltransferase activity"/>
    <property type="evidence" value="ECO:0007669"/>
    <property type="project" value="UniProtKB-UniRule"/>
</dbReference>
<dbReference type="GO" id="GO:0009435">
    <property type="term" value="P:NAD+ biosynthetic process"/>
    <property type="evidence" value="ECO:0007669"/>
    <property type="project" value="UniProtKB-UniRule"/>
</dbReference>
<keyword evidence="4 10" id="KW-0808">Transferase</keyword>
<dbReference type="InterPro" id="IPR004821">
    <property type="entry name" value="Cyt_trans-like"/>
</dbReference>
<dbReference type="InterPro" id="IPR014729">
    <property type="entry name" value="Rossmann-like_a/b/a_fold"/>
</dbReference>
<feature type="domain" description="Cytidyltransferase-like" evidence="11">
    <location>
        <begin position="5"/>
        <end position="168"/>
    </location>
</feature>
<name>A0A6B8RIV0_9BACL</name>